<dbReference type="Pfam" id="PF04809">
    <property type="entry name" value="HupH_C"/>
    <property type="match status" value="2"/>
</dbReference>
<feature type="domain" description="HupH hydrogenase expression protein C-terminal" evidence="3">
    <location>
        <begin position="159"/>
        <end position="275"/>
    </location>
</feature>
<name>A0A1H5UIX5_9RHOB</name>
<feature type="domain" description="HupH hydrogenase expression protein C-terminal" evidence="3">
    <location>
        <begin position="52"/>
        <end position="139"/>
    </location>
</feature>
<proteinExistence type="inferred from homology"/>
<gene>
    <name evidence="4" type="ORF">SAMN05421751_10495</name>
</gene>
<accession>A0A1H5UIX5</accession>
<keyword evidence="5" id="KW-1185">Reference proteome</keyword>
<evidence type="ECO:0000313" key="4">
    <source>
        <dbReference type="EMBL" id="SEF74990.1"/>
    </source>
</evidence>
<comment type="similarity">
    <text evidence="1">Belongs to the HupH/HyaF family.</text>
</comment>
<dbReference type="InterPro" id="IPR038527">
    <property type="entry name" value="HupH_C_sf"/>
</dbReference>
<dbReference type="OrthoDB" id="6560677at2"/>
<dbReference type="Gene3D" id="3.30.1370.140">
    <property type="entry name" value="HupH hydrogenase expression protein, C-terminal domain"/>
    <property type="match status" value="2"/>
</dbReference>
<evidence type="ECO:0000313" key="5">
    <source>
        <dbReference type="Proteomes" id="UP000236742"/>
    </source>
</evidence>
<protein>
    <submittedName>
        <fullName evidence="4">Hydrogenase-1 operon protein HyaF</fullName>
    </submittedName>
</protein>
<dbReference type="AlphaFoldDB" id="A0A1H5UIX5"/>
<evidence type="ECO:0000256" key="2">
    <source>
        <dbReference type="SAM" id="MobiDB-lite"/>
    </source>
</evidence>
<organism evidence="4 5">
    <name type="scientific">Jhaorihella thermophila</name>
    <dbReference type="NCBI Taxonomy" id="488547"/>
    <lineage>
        <taxon>Bacteria</taxon>
        <taxon>Pseudomonadati</taxon>
        <taxon>Pseudomonadota</taxon>
        <taxon>Alphaproteobacteria</taxon>
        <taxon>Rhodobacterales</taxon>
        <taxon>Paracoccaceae</taxon>
        <taxon>Jhaorihella</taxon>
    </lineage>
</organism>
<dbReference type="EMBL" id="FNVD01000004">
    <property type="protein sequence ID" value="SEF74990.1"/>
    <property type="molecule type" value="Genomic_DNA"/>
</dbReference>
<dbReference type="InterPro" id="IPR006894">
    <property type="entry name" value="HupH_Hydgase_express_prot_C"/>
</dbReference>
<evidence type="ECO:0000256" key="1">
    <source>
        <dbReference type="ARBA" id="ARBA00010832"/>
    </source>
</evidence>
<feature type="region of interest" description="Disordered" evidence="2">
    <location>
        <begin position="1"/>
        <end position="25"/>
    </location>
</feature>
<dbReference type="Proteomes" id="UP000236742">
    <property type="component" value="Unassembled WGS sequence"/>
</dbReference>
<reference evidence="4 5" key="1">
    <citation type="submission" date="2016-10" db="EMBL/GenBank/DDBJ databases">
        <authorList>
            <person name="de Groot N.N."/>
        </authorList>
    </citation>
    <scope>NUCLEOTIDE SEQUENCE [LARGE SCALE GENOMIC DNA]</scope>
    <source>
        <strain evidence="4 5">DSM 23413</strain>
    </source>
</reference>
<dbReference type="RefSeq" id="WP_104007327.1">
    <property type="nucleotide sequence ID" value="NZ_FNVD01000004.1"/>
</dbReference>
<evidence type="ECO:0000259" key="3">
    <source>
        <dbReference type="Pfam" id="PF04809"/>
    </source>
</evidence>
<sequence length="277" mass="29572">MANFHLPPVGFGPGSQPEDADGAPQYLPMPQEMRVFVPPSPEVTDPTRLAPALRLLRELAAACRVCAQDGTRAEFDLAPLDAENRALIAETLGQGEVSIRIRGVPAVAVQESVFAGVWVLSGRGIDRIEVAPIPAPAISRAFDPVRAAMGAEAPRGPAVVNAPPLLVELQDKSAAWTAGVAPHVINLSLLPHTEDDLLWLDAALGEGSVTILSRGYGNCRITATALPHVWRVQFFNSMDTLILDTFEVTAMPEVALAAPEDLSDSADRLTRVLETIR</sequence>